<evidence type="ECO:0000256" key="1">
    <source>
        <dbReference type="ARBA" id="ARBA00004123"/>
    </source>
</evidence>
<organism evidence="7 8">
    <name type="scientific">Cetraspora pellucida</name>
    <dbReference type="NCBI Taxonomy" id="1433469"/>
    <lineage>
        <taxon>Eukaryota</taxon>
        <taxon>Fungi</taxon>
        <taxon>Fungi incertae sedis</taxon>
        <taxon>Mucoromycota</taxon>
        <taxon>Glomeromycotina</taxon>
        <taxon>Glomeromycetes</taxon>
        <taxon>Diversisporales</taxon>
        <taxon>Gigasporaceae</taxon>
        <taxon>Cetraspora</taxon>
    </lineage>
</organism>
<evidence type="ECO:0000313" key="7">
    <source>
        <dbReference type="EMBL" id="CAG8574643.1"/>
    </source>
</evidence>
<gene>
    <name evidence="7" type="ORF">CPELLU_LOCUS5808</name>
</gene>
<dbReference type="InterPro" id="IPR012337">
    <property type="entry name" value="RNaseH-like_sf"/>
</dbReference>
<evidence type="ECO:0000256" key="2">
    <source>
        <dbReference type="ARBA" id="ARBA00022723"/>
    </source>
</evidence>
<name>A0A9N9G192_9GLOM</name>
<keyword evidence="5" id="KW-0539">Nucleus</keyword>
<dbReference type="OrthoDB" id="2409718at2759"/>
<proteinExistence type="predicted"/>
<dbReference type="InterPro" id="IPR052035">
    <property type="entry name" value="ZnF_BED_domain_contain"/>
</dbReference>
<sequence>QPTTDTINEIREVFNLYFVELPSKTNAKSDIDEVTHQKKFPTLASIAKDYMSIQATSVACEQAFSVVTNIISKIQNRLYPETSRASLCAKSWIDNEIEILGVLKPQP</sequence>
<dbReference type="Proteomes" id="UP000789759">
    <property type="component" value="Unassembled WGS sequence"/>
</dbReference>
<comment type="subcellular location">
    <subcellularLocation>
        <location evidence="1">Nucleus</location>
    </subcellularLocation>
</comment>
<dbReference type="Pfam" id="PF05699">
    <property type="entry name" value="Dimer_Tnp_hAT"/>
    <property type="match status" value="1"/>
</dbReference>
<keyword evidence="4" id="KW-0862">Zinc</keyword>
<keyword evidence="8" id="KW-1185">Reference proteome</keyword>
<dbReference type="EMBL" id="CAJVQA010003441">
    <property type="protein sequence ID" value="CAG8574643.1"/>
    <property type="molecule type" value="Genomic_DNA"/>
</dbReference>
<feature type="domain" description="HAT C-terminal dimerisation" evidence="6">
    <location>
        <begin position="35"/>
        <end position="93"/>
    </location>
</feature>
<evidence type="ECO:0000256" key="3">
    <source>
        <dbReference type="ARBA" id="ARBA00022771"/>
    </source>
</evidence>
<dbReference type="GO" id="GO:0005634">
    <property type="term" value="C:nucleus"/>
    <property type="evidence" value="ECO:0007669"/>
    <property type="project" value="UniProtKB-SubCell"/>
</dbReference>
<evidence type="ECO:0000256" key="4">
    <source>
        <dbReference type="ARBA" id="ARBA00022833"/>
    </source>
</evidence>
<feature type="non-terminal residue" evidence="7">
    <location>
        <position position="107"/>
    </location>
</feature>
<evidence type="ECO:0000256" key="5">
    <source>
        <dbReference type="ARBA" id="ARBA00023242"/>
    </source>
</evidence>
<dbReference type="InterPro" id="IPR008906">
    <property type="entry name" value="HATC_C_dom"/>
</dbReference>
<evidence type="ECO:0000259" key="6">
    <source>
        <dbReference type="Pfam" id="PF05699"/>
    </source>
</evidence>
<reference evidence="7" key="1">
    <citation type="submission" date="2021-06" db="EMBL/GenBank/DDBJ databases">
        <authorList>
            <person name="Kallberg Y."/>
            <person name="Tangrot J."/>
            <person name="Rosling A."/>
        </authorList>
    </citation>
    <scope>NUCLEOTIDE SEQUENCE</scope>
    <source>
        <strain evidence="7">FL966</strain>
    </source>
</reference>
<dbReference type="SUPFAM" id="SSF53098">
    <property type="entry name" value="Ribonuclease H-like"/>
    <property type="match status" value="1"/>
</dbReference>
<dbReference type="GO" id="GO:0008270">
    <property type="term" value="F:zinc ion binding"/>
    <property type="evidence" value="ECO:0007669"/>
    <property type="project" value="UniProtKB-KW"/>
</dbReference>
<dbReference type="PANTHER" id="PTHR46481">
    <property type="entry name" value="ZINC FINGER BED DOMAIN-CONTAINING PROTEIN 4"/>
    <property type="match status" value="1"/>
</dbReference>
<keyword evidence="2" id="KW-0479">Metal-binding</keyword>
<protein>
    <submittedName>
        <fullName evidence="7">23619_t:CDS:1</fullName>
    </submittedName>
</protein>
<evidence type="ECO:0000313" key="8">
    <source>
        <dbReference type="Proteomes" id="UP000789759"/>
    </source>
</evidence>
<accession>A0A9N9G192</accession>
<keyword evidence="3" id="KW-0863">Zinc-finger</keyword>
<dbReference type="GO" id="GO:0046983">
    <property type="term" value="F:protein dimerization activity"/>
    <property type="evidence" value="ECO:0007669"/>
    <property type="project" value="InterPro"/>
</dbReference>
<comment type="caution">
    <text evidence="7">The sequence shown here is derived from an EMBL/GenBank/DDBJ whole genome shotgun (WGS) entry which is preliminary data.</text>
</comment>
<dbReference type="AlphaFoldDB" id="A0A9N9G192"/>
<dbReference type="PANTHER" id="PTHR46481:SF10">
    <property type="entry name" value="ZINC FINGER BED DOMAIN-CONTAINING PROTEIN 39"/>
    <property type="match status" value="1"/>
</dbReference>